<accession>A0ABN6XPS8</accession>
<evidence type="ECO:0000313" key="2">
    <source>
        <dbReference type="EMBL" id="BDZ46884.1"/>
    </source>
</evidence>
<feature type="transmembrane region" description="Helical" evidence="1">
    <location>
        <begin position="175"/>
        <end position="193"/>
    </location>
</feature>
<keyword evidence="1" id="KW-1133">Transmembrane helix</keyword>
<dbReference type="Pfam" id="PF11361">
    <property type="entry name" value="DUF3159"/>
    <property type="match status" value="1"/>
</dbReference>
<feature type="transmembrane region" description="Helical" evidence="1">
    <location>
        <begin position="121"/>
        <end position="154"/>
    </location>
</feature>
<organism evidence="2 3">
    <name type="scientific">Naasia aerilata</name>
    <dbReference type="NCBI Taxonomy" id="1162966"/>
    <lineage>
        <taxon>Bacteria</taxon>
        <taxon>Bacillati</taxon>
        <taxon>Actinomycetota</taxon>
        <taxon>Actinomycetes</taxon>
        <taxon>Micrococcales</taxon>
        <taxon>Microbacteriaceae</taxon>
        <taxon>Naasia</taxon>
    </lineage>
</organism>
<keyword evidence="1" id="KW-0472">Membrane</keyword>
<sequence length="244" mass="25280">MTDDREPGGTDRAAAQAALAAAAARAGFANAADPVTGRSVLQAVGGVRGILEAVIPGFAFVLLFSISTLPVALGVSVGMAVLLVVARVVQRSPVSPALGGLLGTALSAGLALWTGRAEDNFVLGLWINVIIVAAFLISVLAGWPLIGVAVGFLYEEGTAWRRNKRKFRAMQWITLAWVALSAARLAVQVPLFLSHQVALLGTFKLLMGLPLYAPLLVVSWLVVRAAFPEGPGHRDAGAGPAGQS</sequence>
<evidence type="ECO:0000256" key="1">
    <source>
        <dbReference type="SAM" id="Phobius"/>
    </source>
</evidence>
<dbReference type="RefSeq" id="WP_286276878.1">
    <property type="nucleotide sequence ID" value="NZ_AP027731.1"/>
</dbReference>
<feature type="transmembrane region" description="Helical" evidence="1">
    <location>
        <begin position="97"/>
        <end position="115"/>
    </location>
</feature>
<keyword evidence="3" id="KW-1185">Reference proteome</keyword>
<dbReference type="Proteomes" id="UP001321498">
    <property type="component" value="Chromosome"/>
</dbReference>
<feature type="transmembrane region" description="Helical" evidence="1">
    <location>
        <begin position="205"/>
        <end position="227"/>
    </location>
</feature>
<feature type="transmembrane region" description="Helical" evidence="1">
    <location>
        <begin position="55"/>
        <end position="85"/>
    </location>
</feature>
<proteinExistence type="predicted"/>
<protein>
    <recommendedName>
        <fullName evidence="4">DUF3159 domain-containing protein</fullName>
    </recommendedName>
</protein>
<keyword evidence="1" id="KW-0812">Transmembrane</keyword>
<dbReference type="InterPro" id="IPR016566">
    <property type="entry name" value="UCP010219"/>
</dbReference>
<dbReference type="EMBL" id="AP027731">
    <property type="protein sequence ID" value="BDZ46884.1"/>
    <property type="molecule type" value="Genomic_DNA"/>
</dbReference>
<evidence type="ECO:0000313" key="3">
    <source>
        <dbReference type="Proteomes" id="UP001321498"/>
    </source>
</evidence>
<gene>
    <name evidence="2" type="ORF">GCM10025866_27930</name>
</gene>
<reference evidence="3" key="1">
    <citation type="journal article" date="2019" name="Int. J. Syst. Evol. Microbiol.">
        <title>The Global Catalogue of Microorganisms (GCM) 10K type strain sequencing project: providing services to taxonomists for standard genome sequencing and annotation.</title>
        <authorList>
            <consortium name="The Broad Institute Genomics Platform"/>
            <consortium name="The Broad Institute Genome Sequencing Center for Infectious Disease"/>
            <person name="Wu L."/>
            <person name="Ma J."/>
        </authorList>
    </citation>
    <scope>NUCLEOTIDE SEQUENCE [LARGE SCALE GENOMIC DNA]</scope>
    <source>
        <strain evidence="3">NBRC 108725</strain>
    </source>
</reference>
<name>A0ABN6XPS8_9MICO</name>
<dbReference type="PIRSF" id="PIRSF010219">
    <property type="entry name" value="UCP010219"/>
    <property type="match status" value="1"/>
</dbReference>
<evidence type="ECO:0008006" key="4">
    <source>
        <dbReference type="Google" id="ProtNLM"/>
    </source>
</evidence>